<dbReference type="Pfam" id="PF23571">
    <property type="entry name" value="GH3_M"/>
    <property type="match status" value="1"/>
</dbReference>
<sequence length="574" mass="65384">MAIEERKLTPAGQGNLQQIKLGIPVVEALNRMAEDPMGENEKLLLRILEQNKDTEYGRKYGFADIHSIEEYQKKVPVSVYDDYAGYILRMSEDGEENLITSGKVVHYNKSSGTVGNPKRIPLTEEAFQVFQKYNGPYRMGLVAKELGEDWINGRNMSIAESIAEIQHVKSGVTYGALSVKMIGEFRPYLGMSFTSPDEAIYPESETNTRYLHARFGLMDQDLTNMAANFLGFLLEVLRYMEQNWELLVNDIEQGTIDQGIKMSEEVRSSLLKKIQPMPERAQELRGIFMQGFEEPIVPKLWPHAQFLTGVGSGGFKVYADKIKEKYMGEKIARYFTGINASEGMISVPYRLNDEKSVPVPDSMFYEFLPTDADDDFSKIVTIDQIETGKEYEVIVTNLSGFYRYRMRDAVKIAGKYKNLPILEFIGRIDQTVSVMGEKTTEVALRTAAEDTAKQLGFDMIDFTVYPDVEHVPPRYTYFMEIESLPEGMKAKEIRFFLERNLAKANPSMGDKVAKGICAPTKLNILEPETYSLYRDLMIMKGIAPAQLKPVHIIRNELQRKFFFSQTEYGVELVK</sequence>
<name>A0ABR7IKQ2_9FIRM</name>
<dbReference type="InterPro" id="IPR055378">
    <property type="entry name" value="GH3_C"/>
</dbReference>
<dbReference type="InterPro" id="IPR055377">
    <property type="entry name" value="GH3_M"/>
</dbReference>
<organism evidence="3 4">
    <name type="scientific">Blautia difficilis</name>
    <dbReference type="NCBI Taxonomy" id="2763027"/>
    <lineage>
        <taxon>Bacteria</taxon>
        <taxon>Bacillati</taxon>
        <taxon>Bacillota</taxon>
        <taxon>Clostridia</taxon>
        <taxon>Lachnospirales</taxon>
        <taxon>Lachnospiraceae</taxon>
        <taxon>Blautia</taxon>
    </lineage>
</organism>
<dbReference type="InterPro" id="IPR004993">
    <property type="entry name" value="GH3"/>
</dbReference>
<feature type="domain" description="GH3 middle" evidence="1">
    <location>
        <begin position="358"/>
        <end position="427"/>
    </location>
</feature>
<dbReference type="RefSeq" id="WP_186995377.1">
    <property type="nucleotide sequence ID" value="NZ_JACOQG010000025.1"/>
</dbReference>
<dbReference type="PANTHER" id="PTHR31901">
    <property type="entry name" value="GH3 DOMAIN-CONTAINING PROTEIN"/>
    <property type="match status" value="1"/>
</dbReference>
<dbReference type="EMBL" id="JACOQG010000025">
    <property type="protein sequence ID" value="MBC5780611.1"/>
    <property type="molecule type" value="Genomic_DNA"/>
</dbReference>
<dbReference type="Proteomes" id="UP000649826">
    <property type="component" value="Unassembled WGS sequence"/>
</dbReference>
<dbReference type="Pfam" id="PF03321">
    <property type="entry name" value="GH3"/>
    <property type="match status" value="1"/>
</dbReference>
<accession>A0ABR7IKQ2</accession>
<gene>
    <name evidence="3" type="ORF">H8Z82_13320</name>
</gene>
<feature type="domain" description="GH3 C-terminal" evidence="2">
    <location>
        <begin position="444"/>
        <end position="556"/>
    </location>
</feature>
<dbReference type="PANTHER" id="PTHR31901:SF9">
    <property type="entry name" value="GH3 DOMAIN-CONTAINING PROTEIN"/>
    <property type="match status" value="1"/>
</dbReference>
<evidence type="ECO:0000259" key="2">
    <source>
        <dbReference type="Pfam" id="PF23572"/>
    </source>
</evidence>
<dbReference type="Pfam" id="PF23572">
    <property type="entry name" value="GH3_C"/>
    <property type="match status" value="1"/>
</dbReference>
<reference evidence="3 4" key="1">
    <citation type="submission" date="2020-08" db="EMBL/GenBank/DDBJ databases">
        <title>Genome public.</title>
        <authorList>
            <person name="Liu C."/>
            <person name="Sun Q."/>
        </authorList>
    </citation>
    <scope>NUCLEOTIDE SEQUENCE [LARGE SCALE GENOMIC DNA]</scope>
    <source>
        <strain evidence="3 4">M29</strain>
    </source>
</reference>
<keyword evidence="4" id="KW-1185">Reference proteome</keyword>
<protein>
    <submittedName>
        <fullName evidence="3">GH3 auxin-responsive promoter family protein</fullName>
    </submittedName>
</protein>
<evidence type="ECO:0000259" key="1">
    <source>
        <dbReference type="Pfam" id="PF23571"/>
    </source>
</evidence>
<proteinExistence type="predicted"/>
<comment type="caution">
    <text evidence="3">The sequence shown here is derived from an EMBL/GenBank/DDBJ whole genome shotgun (WGS) entry which is preliminary data.</text>
</comment>
<evidence type="ECO:0000313" key="3">
    <source>
        <dbReference type="EMBL" id="MBC5780611.1"/>
    </source>
</evidence>
<evidence type="ECO:0000313" key="4">
    <source>
        <dbReference type="Proteomes" id="UP000649826"/>
    </source>
</evidence>